<name>A0A499UBX3_9ACTN</name>
<organism evidence="2 3">
    <name type="scientific">Streptomyces antimycoticus</name>
    <dbReference type="NCBI Taxonomy" id="68175"/>
    <lineage>
        <taxon>Bacteria</taxon>
        <taxon>Bacillati</taxon>
        <taxon>Actinomycetota</taxon>
        <taxon>Actinomycetes</taxon>
        <taxon>Kitasatosporales</taxon>
        <taxon>Streptomycetaceae</taxon>
        <taxon>Streptomyces</taxon>
        <taxon>Streptomyces violaceusniger group</taxon>
    </lineage>
</organism>
<evidence type="ECO:0000313" key="2">
    <source>
        <dbReference type="EMBL" id="BBJ38645.1"/>
    </source>
</evidence>
<feature type="region of interest" description="Disordered" evidence="1">
    <location>
        <begin position="58"/>
        <end position="79"/>
    </location>
</feature>
<reference evidence="2 3" key="1">
    <citation type="journal article" date="2020" name="Int. J. Syst. Evol. Microbiol.">
        <title>Reclassification of Streptomyces castelarensis and Streptomyces sporoclivatus as later heterotypic synonyms of Streptomyces antimycoticus.</title>
        <authorList>
            <person name="Komaki H."/>
            <person name="Tamura T."/>
        </authorList>
    </citation>
    <scope>NUCLEOTIDE SEQUENCE [LARGE SCALE GENOMIC DNA]</scope>
    <source>
        <strain evidence="2 3">NBRC 100767</strain>
    </source>
</reference>
<dbReference type="Proteomes" id="UP000463951">
    <property type="component" value="Chromosome"/>
</dbReference>
<accession>A0A499UBX3</accession>
<gene>
    <name evidence="2" type="ORF">SSPO_013630</name>
</gene>
<proteinExistence type="predicted"/>
<evidence type="ECO:0000256" key="1">
    <source>
        <dbReference type="SAM" id="MobiDB-lite"/>
    </source>
</evidence>
<dbReference type="EMBL" id="AP019620">
    <property type="protein sequence ID" value="BBJ38645.1"/>
    <property type="molecule type" value="Genomic_DNA"/>
</dbReference>
<evidence type="ECO:0000313" key="3">
    <source>
        <dbReference type="Proteomes" id="UP000463951"/>
    </source>
</evidence>
<sequence length="79" mass="8532">MLCGSVVIDETKDSDRSAQKIGRPALVTFGPPPTIRTGWDLMRNSLEHVRVSPAAVTSVCPRPRRRPHLSPRGSATVAA</sequence>
<dbReference type="AlphaFoldDB" id="A0A499UBX3"/>
<protein>
    <submittedName>
        <fullName evidence="2">Uncharacterized protein</fullName>
    </submittedName>
</protein>